<dbReference type="EMBL" id="BKCJ011870417">
    <property type="protein sequence ID" value="GFD59870.1"/>
    <property type="molecule type" value="Genomic_DNA"/>
</dbReference>
<feature type="non-terminal residue" evidence="2">
    <location>
        <position position="82"/>
    </location>
</feature>
<feature type="region of interest" description="Disordered" evidence="1">
    <location>
        <begin position="59"/>
        <end position="82"/>
    </location>
</feature>
<feature type="non-terminal residue" evidence="2">
    <location>
        <position position="1"/>
    </location>
</feature>
<accession>A0A699XNN4</accession>
<comment type="caution">
    <text evidence="2">The sequence shown here is derived from an EMBL/GenBank/DDBJ whole genome shotgun (WGS) entry which is preliminary data.</text>
</comment>
<dbReference type="AlphaFoldDB" id="A0A699XNN4"/>
<proteinExistence type="predicted"/>
<evidence type="ECO:0000256" key="1">
    <source>
        <dbReference type="SAM" id="MobiDB-lite"/>
    </source>
</evidence>
<protein>
    <submittedName>
        <fullName evidence="2">Uncharacterized protein</fullName>
    </submittedName>
</protein>
<sequence length="82" mass="9061">DVTELQTALGAGNDHRLLVGVACREVVECQVEDNGHDRRRADARMEDGRYPAGKVIIEGRRSDRDHAKAQRGGDDDQVHVVV</sequence>
<gene>
    <name evidence="2" type="ORF">Tci_931839</name>
</gene>
<organism evidence="2">
    <name type="scientific">Tanacetum cinerariifolium</name>
    <name type="common">Dalmatian daisy</name>
    <name type="synonym">Chrysanthemum cinerariifolium</name>
    <dbReference type="NCBI Taxonomy" id="118510"/>
    <lineage>
        <taxon>Eukaryota</taxon>
        <taxon>Viridiplantae</taxon>
        <taxon>Streptophyta</taxon>
        <taxon>Embryophyta</taxon>
        <taxon>Tracheophyta</taxon>
        <taxon>Spermatophyta</taxon>
        <taxon>Magnoliopsida</taxon>
        <taxon>eudicotyledons</taxon>
        <taxon>Gunneridae</taxon>
        <taxon>Pentapetalae</taxon>
        <taxon>asterids</taxon>
        <taxon>campanulids</taxon>
        <taxon>Asterales</taxon>
        <taxon>Asteraceae</taxon>
        <taxon>Asteroideae</taxon>
        <taxon>Anthemideae</taxon>
        <taxon>Anthemidinae</taxon>
        <taxon>Tanacetum</taxon>
    </lineage>
</organism>
<name>A0A699XNN4_TANCI</name>
<reference evidence="2" key="1">
    <citation type="journal article" date="2019" name="Sci. Rep.">
        <title>Draft genome of Tanacetum cinerariifolium, the natural source of mosquito coil.</title>
        <authorList>
            <person name="Yamashiro T."/>
            <person name="Shiraishi A."/>
            <person name="Satake H."/>
            <person name="Nakayama K."/>
        </authorList>
    </citation>
    <scope>NUCLEOTIDE SEQUENCE</scope>
</reference>
<evidence type="ECO:0000313" key="2">
    <source>
        <dbReference type="EMBL" id="GFD59870.1"/>
    </source>
</evidence>